<evidence type="ECO:0000313" key="4">
    <source>
        <dbReference type="EMBL" id="ORE06951.1"/>
    </source>
</evidence>
<evidence type="ECO:0000259" key="3">
    <source>
        <dbReference type="PROSITE" id="PS50213"/>
    </source>
</evidence>
<organism evidence="4">
    <name type="scientific">Rhizopus microsporus var. microsporus</name>
    <dbReference type="NCBI Taxonomy" id="86635"/>
    <lineage>
        <taxon>Eukaryota</taxon>
        <taxon>Fungi</taxon>
        <taxon>Fungi incertae sedis</taxon>
        <taxon>Mucoromycota</taxon>
        <taxon>Mucoromycotina</taxon>
        <taxon>Mucoromycetes</taxon>
        <taxon>Mucorales</taxon>
        <taxon>Mucorineae</taxon>
        <taxon>Rhizopodaceae</taxon>
        <taxon>Rhizopus</taxon>
    </lineage>
</organism>
<name>A0A1X0R4Q5_RHIZD</name>
<dbReference type="Gene3D" id="2.30.180.10">
    <property type="entry name" value="FAS1 domain"/>
    <property type="match status" value="5"/>
</dbReference>
<dbReference type="OrthoDB" id="14252at2759"/>
<dbReference type="PANTHER" id="PTHR10900:SF77">
    <property type="entry name" value="FI19380P1"/>
    <property type="match status" value="1"/>
</dbReference>
<dbReference type="PANTHER" id="PTHR10900">
    <property type="entry name" value="PERIOSTIN-RELATED"/>
    <property type="match status" value="1"/>
</dbReference>
<dbReference type="VEuPathDB" id="FungiDB:BCV72DRAFT_116829"/>
<feature type="domain" description="FAS1" evidence="3">
    <location>
        <begin position="419"/>
        <end position="562"/>
    </location>
</feature>
<dbReference type="PROSITE" id="PS50213">
    <property type="entry name" value="FAS1"/>
    <property type="match status" value="2"/>
</dbReference>
<proteinExistence type="predicted"/>
<protein>
    <submittedName>
        <fullName evidence="4">FAS1 domain-containing protein</fullName>
    </submittedName>
</protein>
<gene>
    <name evidence="4" type="ORF">BCV72DRAFT_116829</name>
</gene>
<dbReference type="SUPFAM" id="SSF82153">
    <property type="entry name" value="FAS1 domain"/>
    <property type="match status" value="5"/>
</dbReference>
<dbReference type="EMBL" id="KV921913">
    <property type="protein sequence ID" value="ORE06951.1"/>
    <property type="molecule type" value="Genomic_DNA"/>
</dbReference>
<evidence type="ECO:0000256" key="2">
    <source>
        <dbReference type="SAM" id="SignalP"/>
    </source>
</evidence>
<dbReference type="GO" id="GO:0005615">
    <property type="term" value="C:extracellular space"/>
    <property type="evidence" value="ECO:0007669"/>
    <property type="project" value="TreeGrafter"/>
</dbReference>
<evidence type="ECO:0000256" key="1">
    <source>
        <dbReference type="SAM" id="Phobius"/>
    </source>
</evidence>
<dbReference type="AlphaFoldDB" id="A0A1X0R4Q5"/>
<keyword evidence="1" id="KW-1133">Transmembrane helix</keyword>
<keyword evidence="1" id="KW-0812">Transmembrane</keyword>
<keyword evidence="2" id="KW-0732">Signal</keyword>
<sequence length="778" mass="88716">MNTLFIFLLFIKLITAYKTIIDVLSEDEQFSTLISHLQHTRLIPFINSLEGGTFFAPDNHAFEQYNGQMTKDILLYHLLPIEFKSHDFRNGQVIESMYYRPEYLKSGQRLKIIKKLNLFYYVNEARIIKKDVFVNRNTTIHVIGSVLEPPKPIAKLLEFYDKKLHDLIDRADIPLWVKDKPFTTFISSKYLLDKFNQIERNYLLSKPGIEDLKSILKHNIISESIYLDNHSLGETRYQTESGQTVIINVQDDEITVNGLRVLEKDKIAANGVIHVLEDMMYNSIDFDSRKYLIGLNATKFISLMDHYGLGNYLNNQTTNKTILAPMNDVIDEDDIPNNQKLQWLSYHIIDGAWSSKDLYDNMLLATKYHSPQLNDQPQRLVVNIDQTIMFGGGHSRVVGKEVSIKGNEIYKLSNPLSLPTDIFTTLVIDLDVSSFISALYVSGVVNDIKTAKAITLFAPINDAFKSLGLLSRYLLHPSGHSDLQTILQYHVALTPLYHSNILNTVQQTKTLVNDTLFINGSNHHQIWLGRNRHALEAEEQSELVATDILVSNGVVHKVSKLLIPDRVNITHRHLLNGINANLMESILKQTGLIDQIDMTDWIILVPTDKAFEQIDLESMWNDTTQLERIAKLHILSRNHRLPLLGEQEYETLLSEDRVILRDAGSGNKIIKVRGQPLGTHAHVLDIGYVTTGNRLGGIIEIDSVLFPVERGIFGLPLTWSITITSIFWIACIISLFAVCYRLGKKWNRKQSGYVSISDTPQIDIAQQEEAEASHRIYQ</sequence>
<accession>A0A1X0R4Q5</accession>
<dbReference type="Proteomes" id="UP000242414">
    <property type="component" value="Unassembled WGS sequence"/>
</dbReference>
<dbReference type="Pfam" id="PF02469">
    <property type="entry name" value="Fasciclin"/>
    <property type="match status" value="5"/>
</dbReference>
<feature type="signal peptide" evidence="2">
    <location>
        <begin position="1"/>
        <end position="16"/>
    </location>
</feature>
<dbReference type="InterPro" id="IPR036378">
    <property type="entry name" value="FAS1_dom_sf"/>
</dbReference>
<dbReference type="InterPro" id="IPR000782">
    <property type="entry name" value="FAS1_domain"/>
</dbReference>
<feature type="domain" description="FAS1" evidence="3">
    <location>
        <begin position="17"/>
        <end position="280"/>
    </location>
</feature>
<reference evidence="4" key="1">
    <citation type="journal article" date="2016" name="Proc. Natl. Acad. Sci. U.S.A.">
        <title>Lipid metabolic changes in an early divergent fungus govern the establishment of a mutualistic symbiosis with endobacteria.</title>
        <authorList>
            <person name="Lastovetsky O.A."/>
            <person name="Gaspar M.L."/>
            <person name="Mondo S.J."/>
            <person name="LaButti K.M."/>
            <person name="Sandor L."/>
            <person name="Grigoriev I.V."/>
            <person name="Henry S.A."/>
            <person name="Pawlowska T.E."/>
        </authorList>
    </citation>
    <scope>NUCLEOTIDE SEQUENCE [LARGE SCALE GENOMIC DNA]</scope>
    <source>
        <strain evidence="4">ATCC 52814</strain>
    </source>
</reference>
<feature type="transmembrane region" description="Helical" evidence="1">
    <location>
        <begin position="717"/>
        <end position="740"/>
    </location>
</feature>
<feature type="chain" id="PRO_5012100317" evidence="2">
    <location>
        <begin position="17"/>
        <end position="778"/>
    </location>
</feature>
<dbReference type="InterPro" id="IPR050904">
    <property type="entry name" value="Adhesion/Biosynth-related"/>
</dbReference>
<dbReference type="SMART" id="SM00554">
    <property type="entry name" value="FAS1"/>
    <property type="match status" value="5"/>
</dbReference>
<keyword evidence="1" id="KW-0472">Membrane</keyword>